<dbReference type="CDD" id="cd06170">
    <property type="entry name" value="LuxR_C_like"/>
    <property type="match status" value="1"/>
</dbReference>
<feature type="domain" description="HTH luxR-type" evidence="4">
    <location>
        <begin position="147"/>
        <end position="212"/>
    </location>
</feature>
<evidence type="ECO:0000259" key="4">
    <source>
        <dbReference type="PROSITE" id="PS50043"/>
    </source>
</evidence>
<evidence type="ECO:0000313" key="7">
    <source>
        <dbReference type="Proteomes" id="UP000451233"/>
    </source>
</evidence>
<dbReference type="GO" id="GO:0000160">
    <property type="term" value="P:phosphorelay signal transduction system"/>
    <property type="evidence" value="ECO:0007669"/>
    <property type="project" value="InterPro"/>
</dbReference>
<dbReference type="Gene3D" id="3.40.50.2300">
    <property type="match status" value="1"/>
</dbReference>
<dbReference type="SUPFAM" id="SSF46894">
    <property type="entry name" value="C-terminal effector domain of the bipartite response regulators"/>
    <property type="match status" value="1"/>
</dbReference>
<dbReference type="AlphaFoldDB" id="A0A7K1Y1R1"/>
<dbReference type="GO" id="GO:0006355">
    <property type="term" value="P:regulation of DNA-templated transcription"/>
    <property type="evidence" value="ECO:0007669"/>
    <property type="project" value="InterPro"/>
</dbReference>
<sequence length="215" mass="24319">MINILLVEDHILVRDGICLLLADEPDLCIKATASCAAEAQAVIQSQPEINMVVTDINMPDKDGIELVRDLKQEFPEVKMVILSMLDHQDYVYKAFAAGVLGYLLKTIPTTEFVFALRHVAAGYTYLASSLSRLLIKQPSAFYIPNEKEFKCEHLTERESEVLKYVARGMTNNQIADKLFSSRRTIEGHRQKLLNKTGTINTADLIRFAIQYNIIR</sequence>
<keyword evidence="2" id="KW-0238">DNA-binding</keyword>
<evidence type="ECO:0000313" key="6">
    <source>
        <dbReference type="EMBL" id="MXV16626.1"/>
    </source>
</evidence>
<comment type="caution">
    <text evidence="6">The sequence shown here is derived from an EMBL/GenBank/DDBJ whole genome shotgun (WGS) entry which is preliminary data.</text>
</comment>
<feature type="domain" description="Response regulatory" evidence="5">
    <location>
        <begin position="3"/>
        <end position="120"/>
    </location>
</feature>
<dbReference type="InterPro" id="IPR058245">
    <property type="entry name" value="NreC/VraR/RcsB-like_REC"/>
</dbReference>
<protein>
    <submittedName>
        <fullName evidence="6">Response regulator</fullName>
    </submittedName>
</protein>
<dbReference type="InterPro" id="IPR016032">
    <property type="entry name" value="Sig_transdc_resp-reg_C-effctor"/>
</dbReference>
<evidence type="ECO:0000256" key="2">
    <source>
        <dbReference type="ARBA" id="ARBA00023125"/>
    </source>
</evidence>
<proteinExistence type="predicted"/>
<dbReference type="SUPFAM" id="SSF52172">
    <property type="entry name" value="CheY-like"/>
    <property type="match status" value="1"/>
</dbReference>
<dbReference type="InterPro" id="IPR039420">
    <property type="entry name" value="WalR-like"/>
</dbReference>
<feature type="modified residue" description="4-aspartylphosphate" evidence="3">
    <location>
        <position position="55"/>
    </location>
</feature>
<reference evidence="6 7" key="1">
    <citation type="submission" date="2019-11" db="EMBL/GenBank/DDBJ databases">
        <title>Pedobacter sp. HMF7056 Genome sequencing and assembly.</title>
        <authorList>
            <person name="Kang H."/>
            <person name="Kim H."/>
            <person name="Joh K."/>
        </authorList>
    </citation>
    <scope>NUCLEOTIDE SEQUENCE [LARGE SCALE GENOMIC DNA]</scope>
    <source>
        <strain evidence="6 7">HMF7056</strain>
    </source>
</reference>
<dbReference type="Pfam" id="PF00196">
    <property type="entry name" value="GerE"/>
    <property type="match status" value="1"/>
</dbReference>
<dbReference type="PROSITE" id="PS50043">
    <property type="entry name" value="HTH_LUXR_2"/>
    <property type="match status" value="1"/>
</dbReference>
<evidence type="ECO:0000259" key="5">
    <source>
        <dbReference type="PROSITE" id="PS50110"/>
    </source>
</evidence>
<evidence type="ECO:0000256" key="3">
    <source>
        <dbReference type="PROSITE-ProRule" id="PRU00169"/>
    </source>
</evidence>
<dbReference type="SMART" id="SM00448">
    <property type="entry name" value="REC"/>
    <property type="match status" value="1"/>
</dbReference>
<dbReference type="EMBL" id="WVHS01000003">
    <property type="protein sequence ID" value="MXV16626.1"/>
    <property type="molecule type" value="Genomic_DNA"/>
</dbReference>
<dbReference type="InterPro" id="IPR001789">
    <property type="entry name" value="Sig_transdc_resp-reg_receiver"/>
</dbReference>
<dbReference type="SMART" id="SM00421">
    <property type="entry name" value="HTH_LUXR"/>
    <property type="match status" value="1"/>
</dbReference>
<dbReference type="PRINTS" id="PR00038">
    <property type="entry name" value="HTHLUXR"/>
</dbReference>
<name>A0A7K1Y1R1_9SPHI</name>
<dbReference type="CDD" id="cd17535">
    <property type="entry name" value="REC_NarL-like"/>
    <property type="match status" value="1"/>
</dbReference>
<dbReference type="PANTHER" id="PTHR43214:SF43">
    <property type="entry name" value="TWO-COMPONENT RESPONSE REGULATOR"/>
    <property type="match status" value="1"/>
</dbReference>
<dbReference type="InterPro" id="IPR000792">
    <property type="entry name" value="Tscrpt_reg_LuxR_C"/>
</dbReference>
<accession>A0A7K1Y1R1</accession>
<dbReference type="InterPro" id="IPR011006">
    <property type="entry name" value="CheY-like_superfamily"/>
</dbReference>
<dbReference type="PANTHER" id="PTHR43214">
    <property type="entry name" value="TWO-COMPONENT RESPONSE REGULATOR"/>
    <property type="match status" value="1"/>
</dbReference>
<dbReference type="Proteomes" id="UP000451233">
    <property type="component" value="Unassembled WGS sequence"/>
</dbReference>
<dbReference type="GO" id="GO:0003677">
    <property type="term" value="F:DNA binding"/>
    <property type="evidence" value="ECO:0007669"/>
    <property type="project" value="UniProtKB-KW"/>
</dbReference>
<dbReference type="Pfam" id="PF00072">
    <property type="entry name" value="Response_reg"/>
    <property type="match status" value="1"/>
</dbReference>
<organism evidence="6 7">
    <name type="scientific">Hufsiella ginkgonis</name>
    <dbReference type="NCBI Taxonomy" id="2695274"/>
    <lineage>
        <taxon>Bacteria</taxon>
        <taxon>Pseudomonadati</taxon>
        <taxon>Bacteroidota</taxon>
        <taxon>Sphingobacteriia</taxon>
        <taxon>Sphingobacteriales</taxon>
        <taxon>Sphingobacteriaceae</taxon>
        <taxon>Hufsiella</taxon>
    </lineage>
</organism>
<dbReference type="PROSITE" id="PS50110">
    <property type="entry name" value="RESPONSE_REGULATORY"/>
    <property type="match status" value="1"/>
</dbReference>
<dbReference type="RefSeq" id="WP_160907605.1">
    <property type="nucleotide sequence ID" value="NZ_WVHS01000003.1"/>
</dbReference>
<keyword evidence="7" id="KW-1185">Reference proteome</keyword>
<gene>
    <name evidence="6" type="ORF">GS398_15090</name>
</gene>
<evidence type="ECO:0000256" key="1">
    <source>
        <dbReference type="ARBA" id="ARBA00022553"/>
    </source>
</evidence>
<keyword evidence="1 3" id="KW-0597">Phosphoprotein</keyword>